<organism evidence="3 4">
    <name type="scientific">Sesamum alatum</name>
    <dbReference type="NCBI Taxonomy" id="300844"/>
    <lineage>
        <taxon>Eukaryota</taxon>
        <taxon>Viridiplantae</taxon>
        <taxon>Streptophyta</taxon>
        <taxon>Embryophyta</taxon>
        <taxon>Tracheophyta</taxon>
        <taxon>Spermatophyta</taxon>
        <taxon>Magnoliopsida</taxon>
        <taxon>eudicotyledons</taxon>
        <taxon>Gunneridae</taxon>
        <taxon>Pentapetalae</taxon>
        <taxon>asterids</taxon>
        <taxon>lamiids</taxon>
        <taxon>Lamiales</taxon>
        <taxon>Pedaliaceae</taxon>
        <taxon>Sesamum</taxon>
    </lineage>
</organism>
<dbReference type="AlphaFoldDB" id="A0AAE1XML7"/>
<proteinExistence type="predicted"/>
<reference evidence="3" key="1">
    <citation type="submission" date="2020-06" db="EMBL/GenBank/DDBJ databases">
        <authorList>
            <person name="Li T."/>
            <person name="Hu X."/>
            <person name="Zhang T."/>
            <person name="Song X."/>
            <person name="Zhang H."/>
            <person name="Dai N."/>
            <person name="Sheng W."/>
            <person name="Hou X."/>
            <person name="Wei L."/>
        </authorList>
    </citation>
    <scope>NUCLEOTIDE SEQUENCE</scope>
    <source>
        <strain evidence="3">3651</strain>
        <tissue evidence="3">Leaf</tissue>
    </source>
</reference>
<name>A0AAE1XML7_9LAMI</name>
<dbReference type="InterPro" id="IPR055414">
    <property type="entry name" value="LRR_R13L4/SHOC2-like"/>
</dbReference>
<reference evidence="3" key="2">
    <citation type="journal article" date="2024" name="Plant">
        <title>Genomic evolution and insights into agronomic trait innovations of Sesamum species.</title>
        <authorList>
            <person name="Miao H."/>
            <person name="Wang L."/>
            <person name="Qu L."/>
            <person name="Liu H."/>
            <person name="Sun Y."/>
            <person name="Le M."/>
            <person name="Wang Q."/>
            <person name="Wei S."/>
            <person name="Zheng Y."/>
            <person name="Lin W."/>
            <person name="Duan Y."/>
            <person name="Cao H."/>
            <person name="Xiong S."/>
            <person name="Wang X."/>
            <person name="Wei L."/>
            <person name="Li C."/>
            <person name="Ma Q."/>
            <person name="Ju M."/>
            <person name="Zhao R."/>
            <person name="Li G."/>
            <person name="Mu C."/>
            <person name="Tian Q."/>
            <person name="Mei H."/>
            <person name="Zhang T."/>
            <person name="Gao T."/>
            <person name="Zhang H."/>
        </authorList>
    </citation>
    <scope>NUCLEOTIDE SEQUENCE</scope>
    <source>
        <strain evidence="3">3651</strain>
    </source>
</reference>
<evidence type="ECO:0000313" key="4">
    <source>
        <dbReference type="Proteomes" id="UP001293254"/>
    </source>
</evidence>
<dbReference type="Proteomes" id="UP001293254">
    <property type="component" value="Unassembled WGS sequence"/>
</dbReference>
<accession>A0AAE1XML7</accession>
<keyword evidence="4" id="KW-1185">Reference proteome</keyword>
<feature type="domain" description="Disease resistance R13L4/SHOC-2-like LRR" evidence="2">
    <location>
        <begin position="37"/>
        <end position="204"/>
    </location>
</feature>
<evidence type="ECO:0000259" key="2">
    <source>
        <dbReference type="Pfam" id="PF23598"/>
    </source>
</evidence>
<protein>
    <submittedName>
        <fullName evidence="3">Disease resistance protein</fullName>
    </submittedName>
</protein>
<dbReference type="Pfam" id="PF23598">
    <property type="entry name" value="LRR_14"/>
    <property type="match status" value="1"/>
</dbReference>
<gene>
    <name evidence="3" type="ORF">Salat_2873900</name>
</gene>
<dbReference type="SUPFAM" id="SSF52058">
    <property type="entry name" value="L domain-like"/>
    <property type="match status" value="1"/>
</dbReference>
<sequence>MDNEIKELSNAVGECRTVSTLLLQRNEMLEEIPEQFLLAFMELRILDLTECESIKSLPACLDRLVELRALRLDKCSNLETLPPVGALAKLQVLVCRWTKIVALPQGMEKLSSLKLLDLSHNRLTTLLAGTMSCLSNLEYLDMRGNDELKFIGEAGERLMTQFQEILFLERLIALFIEVDSSACTLESTSTLLNRIKKFKKFELYIGPSESSYMIDNHYMKQVILNDIHQWGERMEWLFASTNYISFYNCAGLDAMFDKLIANSDEVGCFHTVESLAISNYAGSFVVGSNAKFDMLPSLEDISLVCLTNISCISDLTVPLGLKFSRLRCIIVTLCPQFKYLTTLDDCEQVEQLFKFDQNSALFPNLKRIKLVDCPELRFLSEQNVVCPRLEKVSVRNCHLLKKLPLTTQNIETIKEIEGEQVWWDQLEWDNDDINNTFEPLFRPHQHESHHPSYASDLTIPQF</sequence>
<evidence type="ECO:0000313" key="3">
    <source>
        <dbReference type="EMBL" id="KAK4414609.1"/>
    </source>
</evidence>
<comment type="caution">
    <text evidence="3">The sequence shown here is derived from an EMBL/GenBank/DDBJ whole genome shotgun (WGS) entry which is preliminary data.</text>
</comment>
<dbReference type="EMBL" id="JACGWO010000012">
    <property type="protein sequence ID" value="KAK4414609.1"/>
    <property type="molecule type" value="Genomic_DNA"/>
</dbReference>
<dbReference type="PANTHER" id="PTHR47186:SF20">
    <property type="entry name" value="DISEASE RESISTANCE PROTEIN RPS5-LIKE"/>
    <property type="match status" value="1"/>
</dbReference>
<dbReference type="PANTHER" id="PTHR47186">
    <property type="entry name" value="LEUCINE-RICH REPEAT-CONTAINING PROTEIN 57"/>
    <property type="match status" value="1"/>
</dbReference>
<keyword evidence="1" id="KW-0677">Repeat</keyword>
<dbReference type="Gene3D" id="3.80.10.10">
    <property type="entry name" value="Ribonuclease Inhibitor"/>
    <property type="match status" value="2"/>
</dbReference>
<evidence type="ECO:0000256" key="1">
    <source>
        <dbReference type="ARBA" id="ARBA00022737"/>
    </source>
</evidence>
<dbReference type="InterPro" id="IPR032675">
    <property type="entry name" value="LRR_dom_sf"/>
</dbReference>